<reference evidence="2" key="1">
    <citation type="submission" date="2021-01" db="EMBL/GenBank/DDBJ databases">
        <title>Rhizobium sp. strain KVB221 16S ribosomal RNA gene Genome sequencing and assembly.</title>
        <authorList>
            <person name="Kang M."/>
        </authorList>
    </citation>
    <scope>NUCLEOTIDE SEQUENCE</scope>
    <source>
        <strain evidence="2">KVB221</strain>
    </source>
</reference>
<proteinExistence type="predicted"/>
<keyword evidence="1" id="KW-0472">Membrane</keyword>
<dbReference type="Proteomes" id="UP000633219">
    <property type="component" value="Unassembled WGS sequence"/>
</dbReference>
<keyword evidence="1" id="KW-0812">Transmembrane</keyword>
<accession>A0A937CNV6</accession>
<gene>
    <name evidence="2" type="ORF">JJB09_06455</name>
</gene>
<evidence type="ECO:0000313" key="3">
    <source>
        <dbReference type="Proteomes" id="UP000633219"/>
    </source>
</evidence>
<dbReference type="AlphaFoldDB" id="A0A937CNV6"/>
<protein>
    <submittedName>
        <fullName evidence="2">Uncharacterized protein</fullName>
    </submittedName>
</protein>
<organism evidence="2 3">
    <name type="scientific">Rhizobium setariae</name>
    <dbReference type="NCBI Taxonomy" id="2801340"/>
    <lineage>
        <taxon>Bacteria</taxon>
        <taxon>Pseudomonadati</taxon>
        <taxon>Pseudomonadota</taxon>
        <taxon>Alphaproteobacteria</taxon>
        <taxon>Hyphomicrobiales</taxon>
        <taxon>Rhizobiaceae</taxon>
        <taxon>Rhizobium/Agrobacterium group</taxon>
        <taxon>Rhizobium</taxon>
    </lineage>
</organism>
<sequence length="76" mass="8390">MTMTVIQFQPAGMRLAHLRTKFSKFLGQRKFPRHGGDRHAEIRRPPPFSLLLAVALATILLIAVISALQLLDAALG</sequence>
<feature type="transmembrane region" description="Helical" evidence="1">
    <location>
        <begin position="48"/>
        <end position="71"/>
    </location>
</feature>
<evidence type="ECO:0000256" key="1">
    <source>
        <dbReference type="SAM" id="Phobius"/>
    </source>
</evidence>
<name>A0A937CNV6_9HYPH</name>
<dbReference type="RefSeq" id="WP_201654879.1">
    <property type="nucleotide sequence ID" value="NZ_JAEQNC010000003.1"/>
</dbReference>
<evidence type="ECO:0000313" key="2">
    <source>
        <dbReference type="EMBL" id="MBL0371663.1"/>
    </source>
</evidence>
<keyword evidence="1" id="KW-1133">Transmembrane helix</keyword>
<dbReference type="EMBL" id="JAEQNC010000003">
    <property type="protein sequence ID" value="MBL0371663.1"/>
    <property type="molecule type" value="Genomic_DNA"/>
</dbReference>
<comment type="caution">
    <text evidence="2">The sequence shown here is derived from an EMBL/GenBank/DDBJ whole genome shotgun (WGS) entry which is preliminary data.</text>
</comment>
<keyword evidence="3" id="KW-1185">Reference proteome</keyword>